<dbReference type="Pfam" id="PF00797">
    <property type="entry name" value="Acetyltransf_2"/>
    <property type="match status" value="1"/>
</dbReference>
<keyword evidence="3" id="KW-1185">Reference proteome</keyword>
<dbReference type="Gene3D" id="3.30.2140.20">
    <property type="match status" value="1"/>
</dbReference>
<gene>
    <name evidence="2" type="ORF">BMF94_6764</name>
</gene>
<dbReference type="OrthoDB" id="10260017at2759"/>
<sequence>MGSARPDESVYLSQSNPYRPAILNLADSRAYLERIGLEADWATQQPSIDLLTKLSVAHHLSVPFDTSALHVPLDAWSKRDASRLGMRHGPGMQLGEPNFERIVSRRHGGFCYALNPLFASLLRGFGFRVSEVAARVYLHRGKDPQEAGYLWSCNTHVALIVDWRDSNARYLVDVGFGGGGPPYPIQLQDAATAPSLSTCESFMLREQQMPVDDTAAFPDPPMGWTLYRRVVPVGAAIPDHTAAESVPDSYWTPCIHFSLATMAPEDTLMGNLFNCTSENAAFTNVFVVSRLLPNGGRQTLCRGIPAVDASAPQDGTSYAKLYTKDSLKGEEYDIAWIPFDNRSIGRVLEENFGFSLELRQP</sequence>
<dbReference type="Proteomes" id="UP000237144">
    <property type="component" value="Unassembled WGS sequence"/>
</dbReference>
<dbReference type="InterPro" id="IPR001447">
    <property type="entry name" value="Arylamine_N-AcTrfase"/>
</dbReference>
<organism evidence="2 3">
    <name type="scientific">Rhodotorula taiwanensis</name>
    <dbReference type="NCBI Taxonomy" id="741276"/>
    <lineage>
        <taxon>Eukaryota</taxon>
        <taxon>Fungi</taxon>
        <taxon>Dikarya</taxon>
        <taxon>Basidiomycota</taxon>
        <taxon>Pucciniomycotina</taxon>
        <taxon>Microbotryomycetes</taxon>
        <taxon>Sporidiobolales</taxon>
        <taxon>Sporidiobolaceae</taxon>
        <taxon>Rhodotorula</taxon>
    </lineage>
</organism>
<dbReference type="InterPro" id="IPR038765">
    <property type="entry name" value="Papain-like_cys_pep_sf"/>
</dbReference>
<evidence type="ECO:0000256" key="1">
    <source>
        <dbReference type="ARBA" id="ARBA00006547"/>
    </source>
</evidence>
<name>A0A2S5B0I4_9BASI</name>
<proteinExistence type="inferred from homology"/>
<dbReference type="PANTHER" id="PTHR11786">
    <property type="entry name" value="N-HYDROXYARYLAMINE O-ACETYLTRANSFERASE"/>
    <property type="match status" value="1"/>
</dbReference>
<comment type="similarity">
    <text evidence="1">Belongs to the arylamine N-acetyltransferase family.</text>
</comment>
<dbReference type="AlphaFoldDB" id="A0A2S5B0I4"/>
<dbReference type="STRING" id="741276.A0A2S5B0I4"/>
<dbReference type="EMBL" id="PJQD01000140">
    <property type="protein sequence ID" value="POY70181.1"/>
    <property type="molecule type" value="Genomic_DNA"/>
</dbReference>
<protein>
    <submittedName>
        <fullName evidence="2">Uncharacterized protein</fullName>
    </submittedName>
</protein>
<dbReference type="InterPro" id="IPR053710">
    <property type="entry name" value="Arylamine_NAT_domain_sf"/>
</dbReference>
<dbReference type="GO" id="GO:0016407">
    <property type="term" value="F:acetyltransferase activity"/>
    <property type="evidence" value="ECO:0007669"/>
    <property type="project" value="InterPro"/>
</dbReference>
<evidence type="ECO:0000313" key="2">
    <source>
        <dbReference type="EMBL" id="POY70181.1"/>
    </source>
</evidence>
<dbReference type="SUPFAM" id="SSF54001">
    <property type="entry name" value="Cysteine proteinases"/>
    <property type="match status" value="1"/>
</dbReference>
<dbReference type="PANTHER" id="PTHR11786:SF0">
    <property type="entry name" value="ARYLAMINE N-ACETYLTRANSFERASE 4-RELATED"/>
    <property type="match status" value="1"/>
</dbReference>
<comment type="caution">
    <text evidence="2">The sequence shown here is derived from an EMBL/GenBank/DDBJ whole genome shotgun (WGS) entry which is preliminary data.</text>
</comment>
<evidence type="ECO:0000313" key="3">
    <source>
        <dbReference type="Proteomes" id="UP000237144"/>
    </source>
</evidence>
<reference evidence="2 3" key="1">
    <citation type="journal article" date="2018" name="Front. Microbiol.">
        <title>Prospects for Fungal Bioremediation of Acidic Radioactive Waste Sites: Characterization and Genome Sequence of Rhodotorula taiwanensis MD1149.</title>
        <authorList>
            <person name="Tkavc R."/>
            <person name="Matrosova V.Y."/>
            <person name="Grichenko O.E."/>
            <person name="Gostincar C."/>
            <person name="Volpe R.P."/>
            <person name="Klimenkova P."/>
            <person name="Gaidamakova E.K."/>
            <person name="Zhou C.E."/>
            <person name="Stewart B.J."/>
            <person name="Lyman M.G."/>
            <person name="Malfatti S.A."/>
            <person name="Rubinfeld B."/>
            <person name="Courtot M."/>
            <person name="Singh J."/>
            <person name="Dalgard C.L."/>
            <person name="Hamilton T."/>
            <person name="Frey K.G."/>
            <person name="Gunde-Cimerman N."/>
            <person name="Dugan L."/>
            <person name="Daly M.J."/>
        </authorList>
    </citation>
    <scope>NUCLEOTIDE SEQUENCE [LARGE SCALE GENOMIC DNA]</scope>
    <source>
        <strain evidence="2 3">MD1149</strain>
    </source>
</reference>
<accession>A0A2S5B0I4</accession>